<comment type="similarity">
    <text evidence="2">Belongs to the NAD(P)-dependent epimerase/dehydratase family.</text>
</comment>
<reference evidence="8" key="1">
    <citation type="journal article" date="2014" name="Gene">
        <title>Genome-guided analysis of transformation efficiency and carbon dioxide assimilation by Moorella thermoacetica Y72.</title>
        <authorList>
            <person name="Tsukahara K."/>
            <person name="Kita A."/>
            <person name="Nakashimada Y."/>
            <person name="Hoshino T."/>
            <person name="Murakami K."/>
        </authorList>
    </citation>
    <scope>NUCLEOTIDE SEQUENCE [LARGE SCALE GENOMIC DNA]</scope>
    <source>
        <strain evidence="8">Y72</strain>
    </source>
</reference>
<evidence type="ECO:0000259" key="6">
    <source>
        <dbReference type="Pfam" id="PF01370"/>
    </source>
</evidence>
<gene>
    <name evidence="8" type="ORF">MTY_1734</name>
</gene>
<comment type="pathway">
    <text evidence="1">Carbohydrate metabolism; galactose metabolism.</text>
</comment>
<dbReference type="SUPFAM" id="SSF51735">
    <property type="entry name" value="NAD(P)-binding Rossmann-fold domains"/>
    <property type="match status" value="1"/>
</dbReference>
<dbReference type="InterPro" id="IPR001509">
    <property type="entry name" value="Epimerase_deHydtase"/>
</dbReference>
<dbReference type="PANTHER" id="PTHR43725">
    <property type="entry name" value="UDP-GLUCOSE 4-EPIMERASE"/>
    <property type="match status" value="1"/>
</dbReference>
<dbReference type="EMBL" id="DF238840">
    <property type="protein sequence ID" value="GAF26394.1"/>
    <property type="molecule type" value="Genomic_DNA"/>
</dbReference>
<dbReference type="Pfam" id="PF02698">
    <property type="entry name" value="DUF218"/>
    <property type="match status" value="1"/>
</dbReference>
<dbReference type="CDD" id="cd06259">
    <property type="entry name" value="YdcF-like"/>
    <property type="match status" value="1"/>
</dbReference>
<accession>A0A0S6UBP8</accession>
<evidence type="ECO:0000256" key="3">
    <source>
        <dbReference type="ARBA" id="ARBA00018569"/>
    </source>
</evidence>
<dbReference type="AlphaFoldDB" id="A0A0S6UBP8"/>
<dbReference type="Pfam" id="PF01370">
    <property type="entry name" value="Epimerase"/>
    <property type="match status" value="1"/>
</dbReference>
<name>A0A0S6UBP8_NEOTH</name>
<dbReference type="InterPro" id="IPR036291">
    <property type="entry name" value="NAD(P)-bd_dom_sf"/>
</dbReference>
<organism evidence="8">
    <name type="scientific">Moorella thermoacetica Y72</name>
    <dbReference type="NCBI Taxonomy" id="1325331"/>
    <lineage>
        <taxon>Bacteria</taxon>
        <taxon>Bacillati</taxon>
        <taxon>Bacillota</taxon>
        <taxon>Clostridia</taxon>
        <taxon>Neomoorellales</taxon>
        <taxon>Neomoorellaceae</taxon>
        <taxon>Neomoorella</taxon>
    </lineage>
</organism>
<dbReference type="Gene3D" id="3.90.25.10">
    <property type="entry name" value="UDP-galactose 4-epimerase, domain 1"/>
    <property type="match status" value="1"/>
</dbReference>
<dbReference type="Gene3D" id="3.40.50.720">
    <property type="entry name" value="NAD(P)-binding Rossmann-like Domain"/>
    <property type="match status" value="1"/>
</dbReference>
<protein>
    <recommendedName>
        <fullName evidence="3">UDP-glucose 4-epimerase</fullName>
    </recommendedName>
    <alternativeName>
        <fullName evidence="5">Galactowaldenase</fullName>
    </alternativeName>
    <alternativeName>
        <fullName evidence="4">UDP-galactose 4-epimerase</fullName>
    </alternativeName>
</protein>
<dbReference type="Proteomes" id="UP000063718">
    <property type="component" value="Unassembled WGS sequence"/>
</dbReference>
<evidence type="ECO:0000256" key="4">
    <source>
        <dbReference type="ARBA" id="ARBA00031367"/>
    </source>
</evidence>
<evidence type="ECO:0000256" key="2">
    <source>
        <dbReference type="ARBA" id="ARBA00007637"/>
    </source>
</evidence>
<proteinExistence type="inferred from homology"/>
<feature type="domain" description="NAD-dependent epimerase/dehydratase" evidence="6">
    <location>
        <begin position="107"/>
        <end position="142"/>
    </location>
</feature>
<evidence type="ECO:0000259" key="7">
    <source>
        <dbReference type="Pfam" id="PF02698"/>
    </source>
</evidence>
<evidence type="ECO:0000313" key="8">
    <source>
        <dbReference type="EMBL" id="GAF26394.1"/>
    </source>
</evidence>
<sequence length="255" mass="27113">MIIVLSGEQGERVATGVKLYREGLAPRLLMTGGPVKWNVAAADIMADQAKFLGVPEKDIVLEKWAISTYENSLYSLMALGPGDRSGEPGYPYVISMPPGYRRQGILGRAVRDYIHVDDLAAAHVLALEALEQGSPTAAYNLGSGRGYSVLEVIRTAEKVTGKKVPCRVGPRRPGGAGSFGRKSHGGVRLAAAVYRTGGHHCYGLAVALPQAAGIFSRVLAGGPVTVTHPRRGSWLSRPAPWSGAGRSLSWIWASQ</sequence>
<dbReference type="InterPro" id="IPR003848">
    <property type="entry name" value="DUF218"/>
</dbReference>
<feature type="domain" description="DUF218" evidence="7">
    <location>
        <begin position="2"/>
        <end position="77"/>
    </location>
</feature>
<evidence type="ECO:0000256" key="5">
    <source>
        <dbReference type="ARBA" id="ARBA00033067"/>
    </source>
</evidence>
<evidence type="ECO:0000256" key="1">
    <source>
        <dbReference type="ARBA" id="ARBA00004947"/>
    </source>
</evidence>